<dbReference type="Pfam" id="PF23037">
    <property type="entry name" value="KOWx_SPT5"/>
    <property type="match status" value="1"/>
</dbReference>
<comment type="subcellular location">
    <subcellularLocation>
        <location evidence="1 5">Nucleus</location>
    </subcellularLocation>
</comment>
<protein>
    <recommendedName>
        <fullName evidence="5">Transcription elongation factor SPT5</fullName>
    </recommendedName>
</protein>
<evidence type="ECO:0000256" key="2">
    <source>
        <dbReference type="ARBA" id="ARBA00006956"/>
    </source>
</evidence>
<dbReference type="InterPro" id="IPR041975">
    <property type="entry name" value="KOW_Spt5_2"/>
</dbReference>
<dbReference type="SUPFAM" id="SSF50104">
    <property type="entry name" value="Translation proteins SH3-like domain"/>
    <property type="match status" value="1"/>
</dbReference>
<dbReference type="GO" id="GO:0003729">
    <property type="term" value="F:mRNA binding"/>
    <property type="evidence" value="ECO:0007669"/>
    <property type="project" value="TreeGrafter"/>
</dbReference>
<dbReference type="InterPro" id="IPR036735">
    <property type="entry name" value="NGN_dom_sf"/>
</dbReference>
<dbReference type="KEGG" id="csl:COCSUDRAFT_56915"/>
<feature type="compositionally biased region" description="Acidic residues" evidence="6">
    <location>
        <begin position="17"/>
        <end position="37"/>
    </location>
</feature>
<evidence type="ECO:0000256" key="3">
    <source>
        <dbReference type="ARBA" id="ARBA00023163"/>
    </source>
</evidence>
<dbReference type="PIRSF" id="PIRSF036945">
    <property type="entry name" value="Spt5"/>
    <property type="match status" value="1"/>
</dbReference>
<dbReference type="GO" id="GO:0003746">
    <property type="term" value="F:translation elongation factor activity"/>
    <property type="evidence" value="ECO:0007669"/>
    <property type="project" value="UniProtKB-KW"/>
</dbReference>
<dbReference type="InterPro" id="IPR039385">
    <property type="entry name" value="NGN_Euk"/>
</dbReference>
<keyword evidence="8" id="KW-0648">Protein biosynthesis</keyword>
<dbReference type="Gene3D" id="2.30.30.30">
    <property type="match status" value="4"/>
</dbReference>
<dbReference type="SMART" id="SM00739">
    <property type="entry name" value="KOW"/>
    <property type="match status" value="6"/>
</dbReference>
<dbReference type="STRING" id="574566.I0YRH3"/>
<dbReference type="GeneID" id="17038990"/>
<feature type="compositionally biased region" description="Polar residues" evidence="6">
    <location>
        <begin position="876"/>
        <end position="895"/>
    </location>
</feature>
<dbReference type="CDD" id="cd09888">
    <property type="entry name" value="NGN_Euk"/>
    <property type="match status" value="1"/>
</dbReference>
<dbReference type="InterPro" id="IPR005100">
    <property type="entry name" value="NGN-domain"/>
</dbReference>
<dbReference type="AlphaFoldDB" id="I0YRH3"/>
<feature type="region of interest" description="Disordered" evidence="6">
    <location>
        <begin position="329"/>
        <end position="349"/>
    </location>
</feature>
<feature type="domain" description="KOW" evidence="7">
    <location>
        <begin position="500"/>
        <end position="527"/>
    </location>
</feature>
<comment type="caution">
    <text evidence="8">The sequence shown here is derived from an EMBL/GenBank/DDBJ whole genome shotgun (WGS) entry which is preliminary data.</text>
</comment>
<feature type="domain" description="KOW" evidence="7">
    <location>
        <begin position="626"/>
        <end position="653"/>
    </location>
</feature>
<feature type="compositionally biased region" description="Acidic residues" evidence="6">
    <location>
        <begin position="51"/>
        <end position="69"/>
    </location>
</feature>
<keyword evidence="9" id="KW-1185">Reference proteome</keyword>
<evidence type="ECO:0000256" key="4">
    <source>
        <dbReference type="ARBA" id="ARBA00023242"/>
    </source>
</evidence>
<feature type="region of interest" description="Disordered" evidence="6">
    <location>
        <begin position="1"/>
        <end position="121"/>
    </location>
</feature>
<dbReference type="GO" id="GO:0006357">
    <property type="term" value="P:regulation of transcription by RNA polymerase II"/>
    <property type="evidence" value="ECO:0007669"/>
    <property type="project" value="InterPro"/>
</dbReference>
<feature type="region of interest" description="Disordered" evidence="6">
    <location>
        <begin position="805"/>
        <end position="827"/>
    </location>
</feature>
<dbReference type="Proteomes" id="UP000007264">
    <property type="component" value="Unassembled WGS sequence"/>
</dbReference>
<dbReference type="GO" id="GO:0032784">
    <property type="term" value="P:regulation of DNA-templated transcription elongation"/>
    <property type="evidence" value="ECO:0007669"/>
    <property type="project" value="InterPro"/>
</dbReference>
<name>I0YRH3_COCSC</name>
<dbReference type="Pfam" id="PF03439">
    <property type="entry name" value="Spt5-NGN"/>
    <property type="match status" value="1"/>
</dbReference>
<evidence type="ECO:0000256" key="1">
    <source>
        <dbReference type="ARBA" id="ARBA00004123"/>
    </source>
</evidence>
<dbReference type="GO" id="GO:0032044">
    <property type="term" value="C:DSIF complex"/>
    <property type="evidence" value="ECO:0007669"/>
    <property type="project" value="TreeGrafter"/>
</dbReference>
<dbReference type="CDD" id="cd06084">
    <property type="entry name" value="KOW_Spt5_4"/>
    <property type="match status" value="1"/>
</dbReference>
<dbReference type="PANTHER" id="PTHR11125">
    <property type="entry name" value="SUPPRESSOR OF TY 5"/>
    <property type="match status" value="1"/>
</dbReference>
<dbReference type="EMBL" id="AGSI01000013">
    <property type="protein sequence ID" value="EIE20992.1"/>
    <property type="molecule type" value="Genomic_DNA"/>
</dbReference>
<dbReference type="CDD" id="cd06083">
    <property type="entry name" value="KOW_Spt5_3"/>
    <property type="match status" value="1"/>
</dbReference>
<feature type="compositionally biased region" description="Acidic residues" evidence="6">
    <location>
        <begin position="89"/>
        <end position="121"/>
    </location>
</feature>
<dbReference type="InterPro" id="IPR041977">
    <property type="entry name" value="KOW_Spt5_4"/>
</dbReference>
<dbReference type="CDD" id="cd06082">
    <property type="entry name" value="KOW_Spt5_2"/>
    <property type="match status" value="1"/>
</dbReference>
<evidence type="ECO:0000259" key="7">
    <source>
        <dbReference type="SMART" id="SM00739"/>
    </source>
</evidence>
<keyword evidence="4 5" id="KW-0539">Nucleus</keyword>
<keyword evidence="3 5" id="KW-0804">Transcription</keyword>
<feature type="domain" description="KOW" evidence="7">
    <location>
        <begin position="281"/>
        <end position="308"/>
    </location>
</feature>
<sequence length="1114" mass="119623">MARIERKLKKARRQESDSEEEDNRELDDDFDEDEDNEGPNGKKRRNVFVDDAAEDDDNEEEEDEEEGVGEGDRRGKKRLKRSRFVDDIAAVDEDEDDEEDDQDEGDDQFLLDEGEELPEVEDVGRRYDDRAATIRRQDEELDAEQLEAYVQQRFGNQRDVAQDFGDNLETGAVQQQALLPTHADPKLWTVETRGGSAREACIKLMQKAINKTEAGEPLLIRSVFYQEHLKGYIYVEAHKESHVKEAIRGLTCLLYGKGATLVPMKEMVDAITVKSVAKGSNIEEGAWVRVKIGPYSGDLGKVVSVDYNSDSARVKVIPRLDYAALVPKEERRERGAPTAGKKPRVPARAFSPADAKDQGLIVEQRRKPGGSGYYYILRNQHYEDGYLIKQYNRARLELISGLPPLEELQRFNQVGMASRTDEDPEGGELAQLMRSLGDGAEGGAAVRYEKGDKIVVTGGDLTNLRGRVTNVLPDGRVEIMPTQLGLTDALTFDAGQLRKFFEAGDYVRVNSGQHEGQTGMIVSVEEPICVLMTDSTREQLQVFTRDLAESSNVASGVDTLGAYELHDLVVIDSSTVGVIISVAKDSCKVLTNKGSVDQPMVKVCKVEEIKNKMTRDGVATDALHREILRDATVDIMDGRLKGRSGTVKHIFKKAVFLHLNDLLENGGFVCLMSHKVRTKGGGKGPSGVSAGVKSGLANALRSPNPYASGMVPASPRIGGAFGAPPPPRFGGGGGGPPGGGFGASRGGYGGGGRGRGGPDDQMIGKVTTIAKGPFRGYRGRITKVTPTEVRVELEAQQRVVGVSRDAIPPEHGGAPLPREPPRFSAAPNTPAHLGMHTTPHRYGSQTPMHPSMTPMHPSMTPSHPGLATPGRDAWNPNLQTPRHPSSDPGPSTATPGTMPYGHYNAGTPAFTPAFTPAEAPAPTPAGFGDTGMTQGYSNGGWTPALPTGGPPTVGGVGGPTPGYYPTPAATPGVGTPAYDPDSGQTMGASAGPGWEHYDGIAVQLADSGRVGVVRRISADGAAAVALGSEDAEGRLQLPEAAEVVQTVGSNLQLLPTKKKDMIRVMVGDFRGQIGLVLNMADADAIVKLGEGDMKVLNKGMIGLLYGRIPEPGQF</sequence>
<comment type="similarity">
    <text evidence="2 5">Belongs to the SPT5 family.</text>
</comment>
<evidence type="ECO:0000313" key="9">
    <source>
        <dbReference type="Proteomes" id="UP000007264"/>
    </source>
</evidence>
<feature type="region of interest" description="Disordered" evidence="6">
    <location>
        <begin position="856"/>
        <end position="944"/>
    </location>
</feature>
<feature type="domain" description="KOW" evidence="7">
    <location>
        <begin position="1055"/>
        <end position="1082"/>
    </location>
</feature>
<dbReference type="InterPro" id="IPR039659">
    <property type="entry name" value="SPT5"/>
</dbReference>
<dbReference type="Pfam" id="PF23291">
    <property type="entry name" value="KOW4_SPT5"/>
    <property type="match status" value="1"/>
</dbReference>
<dbReference type="PANTHER" id="PTHR11125:SF7">
    <property type="entry name" value="TRANSCRIPTION ELONGATION FACTOR SPT5"/>
    <property type="match status" value="1"/>
</dbReference>
<dbReference type="GO" id="GO:0006368">
    <property type="term" value="P:transcription elongation by RNA polymerase II"/>
    <property type="evidence" value="ECO:0007669"/>
    <property type="project" value="TreeGrafter"/>
</dbReference>
<dbReference type="Pfam" id="PF23284">
    <property type="entry name" value="KOW2_Spt5"/>
    <property type="match status" value="1"/>
</dbReference>
<feature type="domain" description="KOW" evidence="7">
    <location>
        <begin position="447"/>
        <end position="474"/>
    </location>
</feature>
<dbReference type="InterPro" id="IPR057936">
    <property type="entry name" value="KOWx_Spt5"/>
</dbReference>
<dbReference type="Pfam" id="PF11942">
    <property type="entry name" value="Spt5_N"/>
    <property type="match status" value="1"/>
</dbReference>
<dbReference type="RefSeq" id="XP_005645536.1">
    <property type="nucleotide sequence ID" value="XM_005645479.1"/>
</dbReference>
<dbReference type="Pfam" id="PF23290">
    <property type="entry name" value="KOW5_SPT5"/>
    <property type="match status" value="1"/>
</dbReference>
<dbReference type="InterPro" id="IPR008991">
    <property type="entry name" value="Translation_prot_SH3-like_sf"/>
</dbReference>
<gene>
    <name evidence="8" type="ORF">COCSUDRAFT_56915</name>
</gene>
<dbReference type="Gene3D" id="3.30.70.940">
    <property type="entry name" value="NusG, N-terminal domain"/>
    <property type="match status" value="1"/>
</dbReference>
<dbReference type="eggNOG" id="KOG1999">
    <property type="taxonomic scope" value="Eukaryota"/>
</dbReference>
<feature type="compositionally biased region" description="Basic residues" evidence="6">
    <location>
        <begin position="1"/>
        <end position="12"/>
    </location>
</feature>
<dbReference type="InterPro" id="IPR005824">
    <property type="entry name" value="KOW"/>
</dbReference>
<dbReference type="Pfam" id="PF23042">
    <property type="entry name" value="KOW1_SPT5"/>
    <property type="match status" value="1"/>
</dbReference>
<feature type="compositionally biased region" description="Low complexity" evidence="6">
    <location>
        <begin position="905"/>
        <end position="927"/>
    </location>
</feature>
<dbReference type="OrthoDB" id="28901at2759"/>
<dbReference type="CDD" id="cd06085">
    <property type="entry name" value="KOW_Spt5_5"/>
    <property type="match status" value="1"/>
</dbReference>
<dbReference type="InterPro" id="IPR014722">
    <property type="entry name" value="Rib_uL2_dom2"/>
</dbReference>
<dbReference type="InterPro" id="IPR041973">
    <property type="entry name" value="KOW_Spt5_1"/>
</dbReference>
<dbReference type="InterPro" id="IPR017071">
    <property type="entry name" value="TF_Spt5_eukaryote"/>
</dbReference>
<organism evidence="8 9">
    <name type="scientific">Coccomyxa subellipsoidea (strain C-169)</name>
    <name type="common">Green microalga</name>
    <dbReference type="NCBI Taxonomy" id="574566"/>
    <lineage>
        <taxon>Eukaryota</taxon>
        <taxon>Viridiplantae</taxon>
        <taxon>Chlorophyta</taxon>
        <taxon>core chlorophytes</taxon>
        <taxon>Trebouxiophyceae</taxon>
        <taxon>Trebouxiophyceae incertae sedis</taxon>
        <taxon>Coccomyxaceae</taxon>
        <taxon>Coccomyxa</taxon>
        <taxon>Coccomyxa subellipsoidea</taxon>
    </lineage>
</organism>
<reference evidence="8 9" key="1">
    <citation type="journal article" date="2012" name="Genome Biol.">
        <title>The genome of the polar eukaryotic microalga coccomyxa subellipsoidea reveals traits of cold adaptation.</title>
        <authorList>
            <person name="Blanc G."/>
            <person name="Agarkova I."/>
            <person name="Grimwood J."/>
            <person name="Kuo A."/>
            <person name="Brueggeman A."/>
            <person name="Dunigan D."/>
            <person name="Gurnon J."/>
            <person name="Ladunga I."/>
            <person name="Lindquist E."/>
            <person name="Lucas S."/>
            <person name="Pangilinan J."/>
            <person name="Proschold T."/>
            <person name="Salamov A."/>
            <person name="Schmutz J."/>
            <person name="Weeks D."/>
            <person name="Yamada T."/>
            <person name="Claverie J.M."/>
            <person name="Grigoriev I."/>
            <person name="Van Etten J."/>
            <person name="Lomsadze A."/>
            <person name="Borodovsky M."/>
        </authorList>
    </citation>
    <scope>NUCLEOTIDE SEQUENCE [LARGE SCALE GENOMIC DNA]</scope>
    <source>
        <strain evidence="8 9">C-169</strain>
    </source>
</reference>
<evidence type="ECO:0000256" key="5">
    <source>
        <dbReference type="PIRNR" id="PIRNR036945"/>
    </source>
</evidence>
<dbReference type="InterPro" id="IPR041976">
    <property type="entry name" value="KOW_Spt5_3"/>
</dbReference>
<dbReference type="CDD" id="cd06081">
    <property type="entry name" value="KOW_Spt5_1"/>
    <property type="match status" value="1"/>
</dbReference>
<evidence type="ECO:0000256" key="6">
    <source>
        <dbReference type="SAM" id="MobiDB-lite"/>
    </source>
</evidence>
<feature type="compositionally biased region" description="Gly residues" evidence="6">
    <location>
        <begin position="729"/>
        <end position="755"/>
    </location>
</feature>
<evidence type="ECO:0000313" key="8">
    <source>
        <dbReference type="EMBL" id="EIE20992.1"/>
    </source>
</evidence>
<dbReference type="InterPro" id="IPR022581">
    <property type="entry name" value="Spt5_N"/>
</dbReference>
<dbReference type="InterPro" id="IPR041978">
    <property type="entry name" value="KOW_Spt5_5"/>
</dbReference>
<feature type="domain" description="KOW" evidence="7">
    <location>
        <begin position="760"/>
        <end position="787"/>
    </location>
</feature>
<proteinExistence type="inferred from homology"/>
<keyword evidence="8" id="KW-0251">Elongation factor</keyword>
<accession>I0YRH3</accession>
<feature type="region of interest" description="Disordered" evidence="6">
    <location>
        <begin position="717"/>
        <end position="761"/>
    </location>
</feature>